<dbReference type="EMBL" id="JAULBC010000008">
    <property type="protein sequence ID" value="MEX6690140.1"/>
    <property type="molecule type" value="Genomic_DNA"/>
</dbReference>
<protein>
    <submittedName>
        <fullName evidence="3">Aldehyde dehydrogenase (NADP(+))</fullName>
    </submittedName>
</protein>
<dbReference type="Gene3D" id="3.40.605.10">
    <property type="entry name" value="Aldehyde Dehydrogenase, Chain A, domain 1"/>
    <property type="match status" value="1"/>
</dbReference>
<proteinExistence type="predicted"/>
<dbReference type="PANTHER" id="PTHR43353">
    <property type="entry name" value="SUCCINATE-SEMIALDEHYDE DEHYDROGENASE, MITOCHONDRIAL"/>
    <property type="match status" value="1"/>
</dbReference>
<name>A0ABV3ZKR6_9BACT</name>
<evidence type="ECO:0000313" key="3">
    <source>
        <dbReference type="EMBL" id="MEX6690140.1"/>
    </source>
</evidence>
<evidence type="ECO:0000259" key="2">
    <source>
        <dbReference type="Pfam" id="PF00171"/>
    </source>
</evidence>
<dbReference type="Pfam" id="PF00171">
    <property type="entry name" value="Aldedh"/>
    <property type="match status" value="1"/>
</dbReference>
<dbReference type="Gene3D" id="3.40.309.10">
    <property type="entry name" value="Aldehyde Dehydrogenase, Chain A, domain 2"/>
    <property type="match status" value="1"/>
</dbReference>
<organism evidence="3 4">
    <name type="scientific">Danxiaibacter flavus</name>
    <dbReference type="NCBI Taxonomy" id="3049108"/>
    <lineage>
        <taxon>Bacteria</taxon>
        <taxon>Pseudomonadati</taxon>
        <taxon>Bacteroidota</taxon>
        <taxon>Chitinophagia</taxon>
        <taxon>Chitinophagales</taxon>
        <taxon>Chitinophagaceae</taxon>
        <taxon>Danxiaibacter</taxon>
    </lineage>
</organism>
<dbReference type="PANTHER" id="PTHR43353:SF3">
    <property type="entry name" value="ALDEHYDE DEHYDROGENASE-RELATED"/>
    <property type="match status" value="1"/>
</dbReference>
<dbReference type="RefSeq" id="WP_369331551.1">
    <property type="nucleotide sequence ID" value="NZ_JAULBC010000008.1"/>
</dbReference>
<reference evidence="3 4" key="1">
    <citation type="submission" date="2023-07" db="EMBL/GenBank/DDBJ databases">
        <authorList>
            <person name="Lian W.-H."/>
        </authorList>
    </citation>
    <scope>NUCLEOTIDE SEQUENCE [LARGE SCALE GENOMIC DNA]</scope>
    <source>
        <strain evidence="3 4">SYSU DXS3180</strain>
    </source>
</reference>
<dbReference type="InterPro" id="IPR044151">
    <property type="entry name" value="ALDH_KGSADH"/>
</dbReference>
<dbReference type="InterPro" id="IPR016163">
    <property type="entry name" value="Ald_DH_C"/>
</dbReference>
<evidence type="ECO:0000256" key="1">
    <source>
        <dbReference type="ARBA" id="ARBA00023002"/>
    </source>
</evidence>
<evidence type="ECO:0000313" key="4">
    <source>
        <dbReference type="Proteomes" id="UP001560573"/>
    </source>
</evidence>
<keyword evidence="1" id="KW-0560">Oxidoreductase</keyword>
<sequence length="499" mass="54001">MTNTLIQETAIDVNVVMQQSQHAFDSYKKISAADRAAFLEKIAEEIEAKRAVLVSTANAETNLPEARLNGEISRTTNQLKLFASLIKEGSWVEAAIDTADATRTPARPDIRKVFVPLGPVVVFGASNFPFAFSTAGGDTASALAAGCSVVIKAHNAHVKTSELVFEAMQIAIEACKMPQHLIQHATGKGNVVGKALVQHPNTTAVSFTGSFSGGRALCDYSNERQAPIPVFAEMSSINPVVFFPDTLQKNAAALAQTYAGSITVGMGQFCTNPGLLLAVKSEALDNFLQILGEEITKVAPQKMLHSGIYHSYNSGLDEMLLQKGIQVVARVEKEVQDIEAQPTVAKVSGQTFLANPHFKEEVFGPFSLAIVCEDAKELKAVLSSLKGQLTTTMMATEEDLTQHQDIFELQQTLAGRIILNNVPTGVEVCAAMVHGGPFPATTDARFTSVGTSSIKRWVRPLCFQNFPDSMLPEALKNDNPLNILRIVNNEWTREKISKK</sequence>
<dbReference type="InterPro" id="IPR015590">
    <property type="entry name" value="Aldehyde_DH_dom"/>
</dbReference>
<dbReference type="InterPro" id="IPR050740">
    <property type="entry name" value="Aldehyde_DH_Superfamily"/>
</dbReference>
<dbReference type="Proteomes" id="UP001560573">
    <property type="component" value="Unassembled WGS sequence"/>
</dbReference>
<comment type="caution">
    <text evidence="3">The sequence shown here is derived from an EMBL/GenBank/DDBJ whole genome shotgun (WGS) entry which is preliminary data.</text>
</comment>
<dbReference type="InterPro" id="IPR016161">
    <property type="entry name" value="Ald_DH/histidinol_DH"/>
</dbReference>
<dbReference type="SUPFAM" id="SSF53720">
    <property type="entry name" value="ALDH-like"/>
    <property type="match status" value="1"/>
</dbReference>
<keyword evidence="4" id="KW-1185">Reference proteome</keyword>
<feature type="domain" description="Aldehyde dehydrogenase" evidence="2">
    <location>
        <begin position="8"/>
        <end position="425"/>
    </location>
</feature>
<accession>A0ABV3ZKR6</accession>
<dbReference type="InterPro" id="IPR016162">
    <property type="entry name" value="Ald_DH_N"/>
</dbReference>
<dbReference type="CDD" id="cd07129">
    <property type="entry name" value="ALDH_KGSADH"/>
    <property type="match status" value="1"/>
</dbReference>
<gene>
    <name evidence="3" type="ORF">QTN47_21705</name>
</gene>